<dbReference type="Proteomes" id="UP001652442">
    <property type="component" value="Unassembled WGS sequence"/>
</dbReference>
<evidence type="ECO:0000313" key="1">
    <source>
        <dbReference type="EMBL" id="MCU6762717.1"/>
    </source>
</evidence>
<dbReference type="RefSeq" id="WP_158425424.1">
    <property type="nucleotide sequence ID" value="NZ_JAOQJQ010000004.1"/>
</dbReference>
<organism evidence="1 2">
    <name type="scientific">Brotonthovivens ammoniilytica</name>
    <dbReference type="NCBI Taxonomy" id="2981725"/>
    <lineage>
        <taxon>Bacteria</taxon>
        <taxon>Bacillati</taxon>
        <taxon>Bacillota</taxon>
        <taxon>Clostridia</taxon>
        <taxon>Lachnospirales</taxon>
        <taxon>Lachnospiraceae</taxon>
        <taxon>Brotonthovivens</taxon>
    </lineage>
</organism>
<protein>
    <submittedName>
        <fullName evidence="1">Uncharacterized protein</fullName>
    </submittedName>
</protein>
<comment type="caution">
    <text evidence="1">The sequence shown here is derived from an EMBL/GenBank/DDBJ whole genome shotgun (WGS) entry which is preliminary data.</text>
</comment>
<evidence type="ECO:0000313" key="2">
    <source>
        <dbReference type="Proteomes" id="UP001652442"/>
    </source>
</evidence>
<gene>
    <name evidence="1" type="ORF">OCV88_10265</name>
</gene>
<name>A0ABT2TKU3_9FIRM</name>
<reference evidence="1 2" key="1">
    <citation type="journal article" date="2021" name="ISME Commun">
        <title>Automated analysis of genomic sequences facilitates high-throughput and comprehensive description of bacteria.</title>
        <authorList>
            <person name="Hitch T.C.A."/>
        </authorList>
    </citation>
    <scope>NUCLEOTIDE SEQUENCE [LARGE SCALE GENOMIC DNA]</scope>
    <source>
        <strain evidence="1 2">Sanger_109</strain>
    </source>
</reference>
<proteinExistence type="predicted"/>
<keyword evidence="2" id="KW-1185">Reference proteome</keyword>
<dbReference type="EMBL" id="JAOQJQ010000004">
    <property type="protein sequence ID" value="MCU6762717.1"/>
    <property type="molecule type" value="Genomic_DNA"/>
</dbReference>
<accession>A0ABT2TKU3</accession>
<sequence length="73" mass="8212">MYGEKDVQKTKKAYDMLEDSSFNDYDYLGNSASAHDCTGLIPSGPVSEEELLSYKDVYAFPPPILKVKKEKES</sequence>